<gene>
    <name evidence="1" type="ORF">S03H2_13232</name>
</gene>
<comment type="caution">
    <text evidence="1">The sequence shown here is derived from an EMBL/GenBank/DDBJ whole genome shotgun (WGS) entry which is preliminary data.</text>
</comment>
<accession>X1ER97</accession>
<organism evidence="1">
    <name type="scientific">marine sediment metagenome</name>
    <dbReference type="NCBI Taxonomy" id="412755"/>
    <lineage>
        <taxon>unclassified sequences</taxon>
        <taxon>metagenomes</taxon>
        <taxon>ecological metagenomes</taxon>
    </lineage>
</organism>
<name>X1ER97_9ZZZZ</name>
<dbReference type="EMBL" id="BARU01006716">
    <property type="protein sequence ID" value="GAH35916.1"/>
    <property type="molecule type" value="Genomic_DNA"/>
</dbReference>
<reference evidence="1" key="1">
    <citation type="journal article" date="2014" name="Front. Microbiol.">
        <title>High frequency of phylogenetically diverse reductive dehalogenase-homologous genes in deep subseafloor sedimentary metagenomes.</title>
        <authorList>
            <person name="Kawai M."/>
            <person name="Futagami T."/>
            <person name="Toyoda A."/>
            <person name="Takaki Y."/>
            <person name="Nishi S."/>
            <person name="Hori S."/>
            <person name="Arai W."/>
            <person name="Tsubouchi T."/>
            <person name="Morono Y."/>
            <person name="Uchiyama I."/>
            <person name="Ito T."/>
            <person name="Fujiyama A."/>
            <person name="Inagaki F."/>
            <person name="Takami H."/>
        </authorList>
    </citation>
    <scope>NUCLEOTIDE SEQUENCE</scope>
    <source>
        <strain evidence="1">Expedition CK06-06</strain>
    </source>
</reference>
<protein>
    <submittedName>
        <fullName evidence="1">Uncharacterized protein</fullName>
    </submittedName>
</protein>
<evidence type="ECO:0000313" key="1">
    <source>
        <dbReference type="EMBL" id="GAH35916.1"/>
    </source>
</evidence>
<sequence length="54" mass="6501">MAQELSKENTIKDSFEVLIYTMRDKTIDLELKVFILDSLNDLFYKYHQDEIVFP</sequence>
<proteinExistence type="predicted"/>
<dbReference type="AlphaFoldDB" id="X1ER97"/>